<dbReference type="AlphaFoldDB" id="A0A0F9S3Y5"/>
<comment type="caution">
    <text evidence="1">The sequence shown here is derived from an EMBL/GenBank/DDBJ whole genome shotgun (WGS) entry which is preliminary data.</text>
</comment>
<sequence length="95" mass="10975">MMMNNPTIITGIKPIKSKPTYNQWHPFNKRMPVSGHNFPLTNYTDWDIYGYKRDPFTGIKRPHWLTKRLPTGAPIEAKAVGLDGFFTCIPKQQVI</sequence>
<evidence type="ECO:0000313" key="1">
    <source>
        <dbReference type="EMBL" id="KKN56972.1"/>
    </source>
</evidence>
<protein>
    <submittedName>
        <fullName evidence="1">Uncharacterized protein</fullName>
    </submittedName>
</protein>
<gene>
    <name evidence="1" type="ORF">LCGC14_0566940</name>
</gene>
<proteinExistence type="predicted"/>
<reference evidence="1" key="1">
    <citation type="journal article" date="2015" name="Nature">
        <title>Complex archaea that bridge the gap between prokaryotes and eukaryotes.</title>
        <authorList>
            <person name="Spang A."/>
            <person name="Saw J.H."/>
            <person name="Jorgensen S.L."/>
            <person name="Zaremba-Niedzwiedzka K."/>
            <person name="Martijn J."/>
            <person name="Lind A.E."/>
            <person name="van Eijk R."/>
            <person name="Schleper C."/>
            <person name="Guy L."/>
            <person name="Ettema T.J."/>
        </authorList>
    </citation>
    <scope>NUCLEOTIDE SEQUENCE</scope>
</reference>
<organism evidence="1">
    <name type="scientific">marine sediment metagenome</name>
    <dbReference type="NCBI Taxonomy" id="412755"/>
    <lineage>
        <taxon>unclassified sequences</taxon>
        <taxon>metagenomes</taxon>
        <taxon>ecological metagenomes</taxon>
    </lineage>
</organism>
<accession>A0A0F9S3Y5</accession>
<dbReference type="EMBL" id="LAZR01000825">
    <property type="protein sequence ID" value="KKN56972.1"/>
    <property type="molecule type" value="Genomic_DNA"/>
</dbReference>
<name>A0A0F9S3Y5_9ZZZZ</name>